<evidence type="ECO:0000256" key="2">
    <source>
        <dbReference type="ARBA" id="ARBA00022617"/>
    </source>
</evidence>
<dbReference type="EMBL" id="CP012160">
    <property type="protein sequence ID" value="AKS46219.1"/>
    <property type="molecule type" value="Genomic_DNA"/>
</dbReference>
<keyword evidence="9" id="KW-1185">Reference proteome</keyword>
<accession>A0A0K0Y5I7</accession>
<keyword evidence="3 6" id="KW-0479">Metal-binding</keyword>
<sequence length="148" mass="16331">MRWLAFVLCMLVTPLAAVQPDEVLDDAALELRARALSEGLRCPICRNESIDESNADISRDLRILLRERLVAGDTDDQAVQYLVDRYGDYILLSPRVEGVNLALWLAAPIMLLLAGGIAAVTIRGRSQAVGPEELSAEEKARIDKIMRS</sequence>
<dbReference type="GO" id="GO:0005886">
    <property type="term" value="C:plasma membrane"/>
    <property type="evidence" value="ECO:0007669"/>
    <property type="project" value="TreeGrafter"/>
</dbReference>
<feature type="domain" description="CcmH/CycL/Ccl2/NrfF N-terminal" evidence="7">
    <location>
        <begin position="7"/>
        <end position="146"/>
    </location>
</feature>
<dbReference type="OrthoDB" id="9804975at2"/>
<dbReference type="InterPro" id="IPR005616">
    <property type="entry name" value="CcmH/CycL/Ccl2/NrfF_N"/>
</dbReference>
<dbReference type="Proteomes" id="UP000067444">
    <property type="component" value="Chromosome"/>
</dbReference>
<dbReference type="CDD" id="cd16378">
    <property type="entry name" value="CcmH_N"/>
    <property type="match status" value="1"/>
</dbReference>
<organism evidence="8 9">
    <name type="scientific">Octadecabacter temperatus</name>
    <dbReference type="NCBI Taxonomy" id="1458307"/>
    <lineage>
        <taxon>Bacteria</taxon>
        <taxon>Pseudomonadati</taxon>
        <taxon>Pseudomonadota</taxon>
        <taxon>Alphaproteobacteria</taxon>
        <taxon>Rhodobacterales</taxon>
        <taxon>Roseobacteraceae</taxon>
        <taxon>Octadecabacter</taxon>
    </lineage>
</organism>
<gene>
    <name evidence="8" type="primary">ccmH</name>
    <name evidence="8" type="ORF">OSB_16710</name>
</gene>
<dbReference type="Gene3D" id="1.10.8.640">
    <property type="entry name" value="Cytochrome C biogenesis protein"/>
    <property type="match status" value="1"/>
</dbReference>
<evidence type="ECO:0000256" key="4">
    <source>
        <dbReference type="ARBA" id="ARBA00022729"/>
    </source>
</evidence>
<keyword evidence="2 6" id="KW-0349">Heme</keyword>
<dbReference type="KEGG" id="otm:OSB_16710"/>
<comment type="similarity">
    <text evidence="1 6">Belongs to the CcmH/CycL/Ccl2/NrfF family.</text>
</comment>
<protein>
    <recommendedName>
        <fullName evidence="6">Cytochrome c-type biogenesis protein</fullName>
    </recommendedName>
</protein>
<dbReference type="Pfam" id="PF03918">
    <property type="entry name" value="CcmH"/>
    <property type="match status" value="1"/>
</dbReference>
<dbReference type="PANTHER" id="PTHR47870">
    <property type="entry name" value="CYTOCHROME C-TYPE BIOGENESIS PROTEIN CCMH"/>
    <property type="match status" value="1"/>
</dbReference>
<keyword evidence="4 6" id="KW-0732">Signal</keyword>
<comment type="function">
    <text evidence="6">Possible subunit of a heme lyase.</text>
</comment>
<evidence type="ECO:0000256" key="1">
    <source>
        <dbReference type="ARBA" id="ARBA00010342"/>
    </source>
</evidence>
<evidence type="ECO:0000313" key="9">
    <source>
        <dbReference type="Proteomes" id="UP000067444"/>
    </source>
</evidence>
<dbReference type="InterPro" id="IPR051263">
    <property type="entry name" value="C-type_cytochrome_biogenesis"/>
</dbReference>
<keyword evidence="6" id="KW-1133">Transmembrane helix</keyword>
<feature type="transmembrane region" description="Helical" evidence="6">
    <location>
        <begin position="101"/>
        <end position="122"/>
    </location>
</feature>
<dbReference type="GO" id="GO:0046872">
    <property type="term" value="F:metal ion binding"/>
    <property type="evidence" value="ECO:0007669"/>
    <property type="project" value="UniProtKB-KW"/>
</dbReference>
<evidence type="ECO:0000256" key="5">
    <source>
        <dbReference type="ARBA" id="ARBA00023004"/>
    </source>
</evidence>
<keyword evidence="6" id="KW-0472">Membrane</keyword>
<dbReference type="STRING" id="1458307.OSB_16710"/>
<proteinExistence type="inferred from homology"/>
<name>A0A0K0Y5I7_9RHOB</name>
<reference evidence="8 9" key="1">
    <citation type="journal article" date="2015" name="Genome Announc.">
        <title>Closed Genome Sequence of Octadecabacter temperatus SB1, the First Mesophilic Species of the Genus Octadecabacter.</title>
        <authorList>
            <person name="Voget S."/>
            <person name="Billerbeck S."/>
            <person name="Simon M."/>
            <person name="Daniel R."/>
        </authorList>
    </citation>
    <scope>NUCLEOTIDE SEQUENCE [LARGE SCALE GENOMIC DNA]</scope>
    <source>
        <strain evidence="8 9">SB1</strain>
    </source>
</reference>
<evidence type="ECO:0000256" key="6">
    <source>
        <dbReference type="RuleBase" id="RU364112"/>
    </source>
</evidence>
<keyword evidence="5 6" id="KW-0408">Iron</keyword>
<evidence type="ECO:0000313" key="8">
    <source>
        <dbReference type="EMBL" id="AKS46219.1"/>
    </source>
</evidence>
<dbReference type="AlphaFoldDB" id="A0A0K0Y5I7"/>
<evidence type="ECO:0000259" key="7">
    <source>
        <dbReference type="Pfam" id="PF03918"/>
    </source>
</evidence>
<dbReference type="RefSeq" id="WP_049834533.1">
    <property type="nucleotide sequence ID" value="NZ_CP012160.1"/>
</dbReference>
<evidence type="ECO:0000256" key="3">
    <source>
        <dbReference type="ARBA" id="ARBA00022723"/>
    </source>
</evidence>
<dbReference type="PANTHER" id="PTHR47870:SF4">
    <property type="entry name" value="CYTOCHROME C-TYPE BIOGENESIS PROTEIN CYCH"/>
    <property type="match status" value="1"/>
</dbReference>
<dbReference type="PATRIC" id="fig|1458307.3.peg.1684"/>
<dbReference type="InterPro" id="IPR038297">
    <property type="entry name" value="CcmH/CycL/NrfF/Ccl2_sf"/>
</dbReference>
<keyword evidence="6" id="KW-0812">Transmembrane</keyword>